<name>A0A4P2VWI0_FLUSA</name>
<dbReference type="UniPathway" id="UPA00098">
    <property type="reaction ID" value="UER00358"/>
</dbReference>
<evidence type="ECO:0000256" key="1">
    <source>
        <dbReference type="ARBA" id="ARBA00001933"/>
    </source>
</evidence>
<dbReference type="InterPro" id="IPR015422">
    <property type="entry name" value="PyrdxlP-dep_Trfase_small"/>
</dbReference>
<dbReference type="GO" id="GO:0042802">
    <property type="term" value="F:identical protein binding"/>
    <property type="evidence" value="ECO:0007669"/>
    <property type="project" value="TreeGrafter"/>
</dbReference>
<dbReference type="RefSeq" id="WP_130610862.1">
    <property type="nucleotide sequence ID" value="NZ_AP019368.1"/>
</dbReference>
<dbReference type="InterPro" id="IPR005814">
    <property type="entry name" value="Aminotrans_3"/>
</dbReference>
<dbReference type="PANTHER" id="PTHR11986:SF18">
    <property type="entry name" value="ORNITHINE AMINOTRANSFERASE, MITOCHONDRIAL"/>
    <property type="match status" value="1"/>
</dbReference>
<evidence type="ECO:0000256" key="6">
    <source>
        <dbReference type="ARBA" id="ARBA00022898"/>
    </source>
</evidence>
<protein>
    <recommendedName>
        <fullName evidence="3">ornithine aminotransferase</fullName>
        <ecNumber evidence="3">2.6.1.13</ecNumber>
    </recommendedName>
    <alternativeName>
        <fullName evidence="7">Ornithine--oxo-acid aminotransferase</fullName>
    </alternativeName>
</protein>
<reference evidence="9 10" key="1">
    <citation type="submission" date="2018-12" db="EMBL/GenBank/DDBJ databases">
        <title>Rubrispira sanarue gen. nov., sp., nov., a member of the order Silvanigrellales, isolated from a brackish lake in Hamamatsu Japan.</title>
        <authorList>
            <person name="Maejima Y."/>
            <person name="Iino T."/>
            <person name="Muraguchi Y."/>
            <person name="Fukuda K."/>
            <person name="Nojiri H."/>
            <person name="Ohkuma M."/>
            <person name="Moriuchi R."/>
            <person name="Dohra H."/>
            <person name="Kimbara K."/>
            <person name="Shintani M."/>
        </authorList>
    </citation>
    <scope>NUCLEOTIDE SEQUENCE [LARGE SCALE GENOMIC DNA]</scope>
    <source>
        <strain evidence="9 10">RF1110005</strain>
    </source>
</reference>
<dbReference type="InterPro" id="IPR015424">
    <property type="entry name" value="PyrdxlP-dep_Trfase"/>
</dbReference>
<dbReference type="OrthoDB" id="5288905at2"/>
<proteinExistence type="inferred from homology"/>
<evidence type="ECO:0000256" key="8">
    <source>
        <dbReference type="RuleBase" id="RU003560"/>
    </source>
</evidence>
<sequence>MTNPKSSESAKKYIDLANKYGAHNYHPLEVVLTKGFGEWVWDIDGKKYLDMLSAYSAVNQGHCHPRLQKTLMDQSQKITLTSRAFHNDQMGPWLKQITEMCSMDMALPMNTGAEAVETAIKIARKWGYVVKKIPLNSAEIIVCDHNFHGRTSTIVSFSSELQYKQEFGPFCGGFRAVPFGDAEALEKAITPNTVGFLFEPIQGEAGIIIPPEGYLSKISSICKKNNILCIADEIQTGMGRTGKLFAHQYEDCHPDMLILGKALGGAFYPISAVVGSKDVIGVLKPGDHGSTFGGNSLACALSQTAMDIIVEEDLSQRAYKLGEKFRKTLSSLPSHVVKEVRGKGLLNAIEIQKDAGHGRFYSELLQERGILAKETHDVTIRFAPPLIIQESSLDFALKTITEVFSKTQDEWNKK</sequence>
<evidence type="ECO:0000313" key="10">
    <source>
        <dbReference type="Proteomes" id="UP000291236"/>
    </source>
</evidence>
<dbReference type="KEGG" id="sbf:JCM31447_24180"/>
<dbReference type="PIRSF" id="PIRSF000521">
    <property type="entry name" value="Transaminase_4ab_Lys_Orn"/>
    <property type="match status" value="1"/>
</dbReference>
<dbReference type="Gene3D" id="3.90.1150.10">
    <property type="entry name" value="Aspartate Aminotransferase, domain 1"/>
    <property type="match status" value="1"/>
</dbReference>
<evidence type="ECO:0000256" key="7">
    <source>
        <dbReference type="ARBA" id="ARBA00030587"/>
    </source>
</evidence>
<dbReference type="InterPro" id="IPR050103">
    <property type="entry name" value="Class-III_PLP-dep_AT"/>
</dbReference>
<evidence type="ECO:0000256" key="3">
    <source>
        <dbReference type="ARBA" id="ARBA00012924"/>
    </source>
</evidence>
<dbReference type="GO" id="GO:0004587">
    <property type="term" value="F:ornithine aminotransferase activity"/>
    <property type="evidence" value="ECO:0007669"/>
    <property type="project" value="UniProtKB-EC"/>
</dbReference>
<dbReference type="InterPro" id="IPR049704">
    <property type="entry name" value="Aminotrans_3_PPA_site"/>
</dbReference>
<keyword evidence="5" id="KW-0808">Transferase</keyword>
<keyword evidence="6 8" id="KW-0663">Pyridoxal phosphate</keyword>
<dbReference type="PANTHER" id="PTHR11986">
    <property type="entry name" value="AMINOTRANSFERASE CLASS III"/>
    <property type="match status" value="1"/>
</dbReference>
<comment type="pathway">
    <text evidence="2">Amino-acid biosynthesis; L-proline biosynthesis; L-glutamate 5-semialdehyde from L-ornithine: step 1/1.</text>
</comment>
<evidence type="ECO:0000256" key="5">
    <source>
        <dbReference type="ARBA" id="ARBA00022679"/>
    </source>
</evidence>
<dbReference type="InterPro" id="IPR010164">
    <property type="entry name" value="Orn_aminotrans"/>
</dbReference>
<dbReference type="EC" id="2.6.1.13" evidence="3"/>
<comment type="similarity">
    <text evidence="8">Belongs to the class-III pyridoxal-phosphate-dependent aminotransferase family.</text>
</comment>
<evidence type="ECO:0000313" key="9">
    <source>
        <dbReference type="EMBL" id="BBH53965.1"/>
    </source>
</evidence>
<organism evidence="9 10">
    <name type="scientific">Fluviispira sanaruensis</name>
    <dbReference type="NCBI Taxonomy" id="2493639"/>
    <lineage>
        <taxon>Bacteria</taxon>
        <taxon>Pseudomonadati</taxon>
        <taxon>Bdellovibrionota</taxon>
        <taxon>Oligoflexia</taxon>
        <taxon>Silvanigrellales</taxon>
        <taxon>Silvanigrellaceae</taxon>
        <taxon>Fluviispira</taxon>
    </lineage>
</organism>
<dbReference type="GO" id="GO:0030170">
    <property type="term" value="F:pyridoxal phosphate binding"/>
    <property type="evidence" value="ECO:0007669"/>
    <property type="project" value="InterPro"/>
</dbReference>
<dbReference type="Proteomes" id="UP000291236">
    <property type="component" value="Chromosome"/>
</dbReference>
<dbReference type="FunFam" id="3.40.640.10:FF:000011">
    <property type="entry name" value="Ornithine aminotransferase"/>
    <property type="match status" value="1"/>
</dbReference>
<accession>A0A4P2VWI0</accession>
<keyword evidence="4" id="KW-0032">Aminotransferase</keyword>
<gene>
    <name evidence="9" type="ORF">JCM31447_24180</name>
</gene>
<dbReference type="InterPro" id="IPR015421">
    <property type="entry name" value="PyrdxlP-dep_Trfase_major"/>
</dbReference>
<dbReference type="Pfam" id="PF00202">
    <property type="entry name" value="Aminotran_3"/>
    <property type="match status" value="1"/>
</dbReference>
<dbReference type="SUPFAM" id="SSF53383">
    <property type="entry name" value="PLP-dependent transferases"/>
    <property type="match status" value="1"/>
</dbReference>
<dbReference type="CDD" id="cd00610">
    <property type="entry name" value="OAT_like"/>
    <property type="match status" value="1"/>
</dbReference>
<dbReference type="Gene3D" id="3.40.640.10">
    <property type="entry name" value="Type I PLP-dependent aspartate aminotransferase-like (Major domain)"/>
    <property type="match status" value="1"/>
</dbReference>
<dbReference type="GO" id="GO:0055129">
    <property type="term" value="P:L-proline biosynthetic process"/>
    <property type="evidence" value="ECO:0007669"/>
    <property type="project" value="UniProtKB-UniPathway"/>
</dbReference>
<dbReference type="AlphaFoldDB" id="A0A4P2VWI0"/>
<dbReference type="NCBIfam" id="TIGR01885">
    <property type="entry name" value="Orn_aminotrans"/>
    <property type="match status" value="1"/>
</dbReference>
<evidence type="ECO:0000256" key="2">
    <source>
        <dbReference type="ARBA" id="ARBA00004998"/>
    </source>
</evidence>
<evidence type="ECO:0000256" key="4">
    <source>
        <dbReference type="ARBA" id="ARBA00022576"/>
    </source>
</evidence>
<keyword evidence="10" id="KW-1185">Reference proteome</keyword>
<comment type="cofactor">
    <cofactor evidence="1">
        <name>pyridoxal 5'-phosphate</name>
        <dbReference type="ChEBI" id="CHEBI:597326"/>
    </cofactor>
</comment>
<dbReference type="PROSITE" id="PS00600">
    <property type="entry name" value="AA_TRANSFER_CLASS_3"/>
    <property type="match status" value="1"/>
</dbReference>
<dbReference type="EMBL" id="AP019368">
    <property type="protein sequence ID" value="BBH53965.1"/>
    <property type="molecule type" value="Genomic_DNA"/>
</dbReference>